<gene>
    <name evidence="2" type="ORF">E2C01_038938</name>
</gene>
<feature type="compositionally biased region" description="Polar residues" evidence="1">
    <location>
        <begin position="60"/>
        <end position="76"/>
    </location>
</feature>
<evidence type="ECO:0000313" key="2">
    <source>
        <dbReference type="EMBL" id="MPC45244.1"/>
    </source>
</evidence>
<feature type="compositionally biased region" description="Low complexity" evidence="1">
    <location>
        <begin position="40"/>
        <end position="53"/>
    </location>
</feature>
<feature type="region of interest" description="Disordered" evidence="1">
    <location>
        <begin position="17"/>
        <end position="108"/>
    </location>
</feature>
<protein>
    <submittedName>
        <fullName evidence="2">Uncharacterized protein</fullName>
    </submittedName>
</protein>
<comment type="caution">
    <text evidence="2">The sequence shown here is derived from an EMBL/GenBank/DDBJ whole genome shotgun (WGS) entry which is preliminary data.</text>
</comment>
<dbReference type="Proteomes" id="UP000324222">
    <property type="component" value="Unassembled WGS sequence"/>
</dbReference>
<dbReference type="OrthoDB" id="445695at2759"/>
<evidence type="ECO:0000256" key="1">
    <source>
        <dbReference type="SAM" id="MobiDB-lite"/>
    </source>
</evidence>
<evidence type="ECO:0000313" key="3">
    <source>
        <dbReference type="Proteomes" id="UP000324222"/>
    </source>
</evidence>
<proteinExistence type="predicted"/>
<name>A0A5B7FLE2_PORTR</name>
<accession>A0A5B7FLE2</accession>
<dbReference type="EMBL" id="VSRR010006639">
    <property type="protein sequence ID" value="MPC45244.1"/>
    <property type="molecule type" value="Genomic_DNA"/>
</dbReference>
<reference evidence="2 3" key="1">
    <citation type="submission" date="2019-05" db="EMBL/GenBank/DDBJ databases">
        <title>Another draft genome of Portunus trituberculatus and its Hox gene families provides insights of decapod evolution.</title>
        <authorList>
            <person name="Jeong J.-H."/>
            <person name="Song I."/>
            <person name="Kim S."/>
            <person name="Choi T."/>
            <person name="Kim D."/>
            <person name="Ryu S."/>
            <person name="Kim W."/>
        </authorList>
    </citation>
    <scope>NUCLEOTIDE SEQUENCE [LARGE SCALE GENOMIC DNA]</scope>
    <source>
        <tissue evidence="2">Muscle</tissue>
    </source>
</reference>
<keyword evidence="3" id="KW-1185">Reference proteome</keyword>
<sequence>MKLPKLLSIEERLTTALGRPLDPQSRSQPHVDTHAHIHAHSSQTYTHSTTQAHVHAKCETTPNTHAQHQHLNPNNSYHHHHHHKGQSATDPHSLGVHRDGGTGSRLSRSMENLPRDIQDHILRCQCSCDHLGYGNYSFLVPHPFHRFPDVPQAASTLRSGTHTQAAGKM</sequence>
<dbReference type="AlphaFoldDB" id="A0A5B7FLE2"/>
<organism evidence="2 3">
    <name type="scientific">Portunus trituberculatus</name>
    <name type="common">Swimming crab</name>
    <name type="synonym">Neptunus trituberculatus</name>
    <dbReference type="NCBI Taxonomy" id="210409"/>
    <lineage>
        <taxon>Eukaryota</taxon>
        <taxon>Metazoa</taxon>
        <taxon>Ecdysozoa</taxon>
        <taxon>Arthropoda</taxon>
        <taxon>Crustacea</taxon>
        <taxon>Multicrustacea</taxon>
        <taxon>Malacostraca</taxon>
        <taxon>Eumalacostraca</taxon>
        <taxon>Eucarida</taxon>
        <taxon>Decapoda</taxon>
        <taxon>Pleocyemata</taxon>
        <taxon>Brachyura</taxon>
        <taxon>Eubrachyura</taxon>
        <taxon>Portunoidea</taxon>
        <taxon>Portunidae</taxon>
        <taxon>Portuninae</taxon>
        <taxon>Portunus</taxon>
    </lineage>
</organism>